<evidence type="ECO:0000313" key="8">
    <source>
        <dbReference type="EMBL" id="GAT91030.1"/>
    </source>
</evidence>
<dbReference type="EMBL" id="BDDX01000013">
    <property type="protein sequence ID" value="GAT91030.1"/>
    <property type="molecule type" value="Genomic_DNA"/>
</dbReference>
<dbReference type="InterPro" id="IPR043135">
    <property type="entry name" value="Fur_C"/>
</dbReference>
<dbReference type="eggNOG" id="COG0735">
    <property type="taxonomic scope" value="Bacteria"/>
</dbReference>
<organism evidence="9 10">
    <name type="scientific">Apilactobacillus kunkeei</name>
    <dbReference type="NCBI Taxonomy" id="148814"/>
    <lineage>
        <taxon>Bacteria</taxon>
        <taxon>Bacillati</taxon>
        <taxon>Bacillota</taxon>
        <taxon>Bacilli</taxon>
        <taxon>Lactobacillales</taxon>
        <taxon>Lactobacillaceae</taxon>
        <taxon>Apilactobacillus</taxon>
    </lineage>
</organism>
<dbReference type="GO" id="GO:0008270">
    <property type="term" value="F:zinc ion binding"/>
    <property type="evidence" value="ECO:0007669"/>
    <property type="project" value="TreeGrafter"/>
</dbReference>
<dbReference type="CDD" id="cd07153">
    <property type="entry name" value="Fur_like"/>
    <property type="match status" value="1"/>
</dbReference>
<dbReference type="GO" id="GO:0000976">
    <property type="term" value="F:transcription cis-regulatory region binding"/>
    <property type="evidence" value="ECO:0007669"/>
    <property type="project" value="TreeGrafter"/>
</dbReference>
<keyword evidence="2" id="KW-0678">Repressor</keyword>
<proteinExistence type="inferred from homology"/>
<dbReference type="PANTHER" id="PTHR33202">
    <property type="entry name" value="ZINC UPTAKE REGULATION PROTEIN"/>
    <property type="match status" value="1"/>
</dbReference>
<evidence type="ECO:0000313" key="9">
    <source>
        <dbReference type="EMBL" id="KOY78822.1"/>
    </source>
</evidence>
<evidence type="ECO:0000256" key="3">
    <source>
        <dbReference type="ARBA" id="ARBA00022833"/>
    </source>
</evidence>
<comment type="similarity">
    <text evidence="1">Belongs to the Fur family.</text>
</comment>
<evidence type="ECO:0000256" key="4">
    <source>
        <dbReference type="ARBA" id="ARBA00023015"/>
    </source>
</evidence>
<dbReference type="Pfam" id="PF01475">
    <property type="entry name" value="FUR"/>
    <property type="match status" value="1"/>
</dbReference>
<dbReference type="Proteomes" id="UP000037749">
    <property type="component" value="Unassembled WGS sequence"/>
</dbReference>
<sequence length="153" mass="17725">MSNEMYEKALETLRNNNVRITPQRQIILKYLINHDNHPSVDTIYEALKQEFSNLSIATIYNTLQLFEKLDIIIALPAEDGGIRYDFFGSPHFHAICDNCGEIEDIDFPNYKQLKQELAKEAMDQAGFQTNKIHIEVFGLCKNCREELAKKDNQ</sequence>
<dbReference type="Gene3D" id="1.10.10.10">
    <property type="entry name" value="Winged helix-like DNA-binding domain superfamily/Winged helix DNA-binding domain"/>
    <property type="match status" value="1"/>
</dbReference>
<gene>
    <name evidence="9" type="primary">perR</name>
    <name evidence="8" type="synonym">fur</name>
    <name evidence="8" type="ORF">FF306_01150</name>
    <name evidence="9" type="ORF">RZ72_03220</name>
</gene>
<dbReference type="AlphaFoldDB" id="A0A087EMQ4"/>
<evidence type="ECO:0000256" key="6">
    <source>
        <dbReference type="ARBA" id="ARBA00023163"/>
    </source>
</evidence>
<dbReference type="RefSeq" id="WP_225351435.1">
    <property type="nucleotide sequence ID" value="NZ_BDDX01000013.1"/>
</dbReference>
<comment type="cofactor">
    <cofactor evidence="7">
        <name>Zn(2+)</name>
        <dbReference type="ChEBI" id="CHEBI:29105"/>
    </cofactor>
    <text evidence="7">Binds 1 zinc ion per subunit.</text>
</comment>
<dbReference type="PATRIC" id="fig|148814.10.peg.1120"/>
<dbReference type="InterPro" id="IPR036388">
    <property type="entry name" value="WH-like_DNA-bd_sf"/>
</dbReference>
<keyword evidence="6" id="KW-0804">Transcription</keyword>
<dbReference type="GO" id="GO:0003700">
    <property type="term" value="F:DNA-binding transcription factor activity"/>
    <property type="evidence" value="ECO:0007669"/>
    <property type="project" value="InterPro"/>
</dbReference>
<dbReference type="STRING" id="148814.APS55_04365"/>
<accession>A0A087EMQ4</accession>
<reference evidence="9 10" key="1">
    <citation type="journal article" date="2015" name="Genome Biol. Evol.">
        <title>Functionally Structured Genomes in Lactobacillus kunkeei Colonizing the Honey Crop and Food Products of Honeybees and Stingless Bees.</title>
        <authorList>
            <person name="Tamarit D."/>
            <person name="Ellegaard K.M."/>
            <person name="Wikander J."/>
            <person name="Olofsson T."/>
            <person name="Vasquez A."/>
            <person name="Andersson S.G."/>
        </authorList>
    </citation>
    <scope>NUCLEOTIDE SEQUENCE [LARGE SCALE GENOMIC DNA]</scope>
    <source>
        <strain evidence="9 10">LAla</strain>
    </source>
</reference>
<evidence type="ECO:0000256" key="2">
    <source>
        <dbReference type="ARBA" id="ARBA00022491"/>
    </source>
</evidence>
<evidence type="ECO:0000256" key="7">
    <source>
        <dbReference type="PIRSR" id="PIRSR602481-1"/>
    </source>
</evidence>
<protein>
    <submittedName>
        <fullName evidence="8">Fur family transcriptional regulator</fullName>
    </submittedName>
    <submittedName>
        <fullName evidence="9">Peroxide-responsive repressor perR</fullName>
    </submittedName>
</protein>
<evidence type="ECO:0000313" key="10">
    <source>
        <dbReference type="Proteomes" id="UP000037749"/>
    </source>
</evidence>
<evidence type="ECO:0000256" key="5">
    <source>
        <dbReference type="ARBA" id="ARBA00023125"/>
    </source>
</evidence>
<name>A0A087EMQ4_9LACO</name>
<dbReference type="Proteomes" id="UP000186588">
    <property type="component" value="Unassembled WGS sequence"/>
</dbReference>
<evidence type="ECO:0000256" key="1">
    <source>
        <dbReference type="ARBA" id="ARBA00007957"/>
    </source>
</evidence>
<feature type="binding site" evidence="7">
    <location>
        <position position="140"/>
    </location>
    <ligand>
        <name>Zn(2+)</name>
        <dbReference type="ChEBI" id="CHEBI:29105"/>
    </ligand>
</feature>
<feature type="binding site" evidence="7">
    <location>
        <position position="99"/>
    </location>
    <ligand>
        <name>Zn(2+)</name>
        <dbReference type="ChEBI" id="CHEBI:29105"/>
    </ligand>
</feature>
<dbReference type="Gene3D" id="3.30.1490.190">
    <property type="match status" value="1"/>
</dbReference>
<keyword evidence="4" id="KW-0805">Transcription regulation</keyword>
<reference evidence="8 11" key="2">
    <citation type="journal article" date="2016" name="Syst. Appl. Microbiol.">
        <title>Genomic characterization of a fructophilic bee symbiont Lactobacillus kunkeei reveals its niche-specific adaptation.</title>
        <authorList>
            <person name="Maeno S."/>
            <person name="Tanizawa Y."/>
            <person name="Kanesaki Y."/>
            <person name="Kubota E."/>
            <person name="Kumar H."/>
            <person name="Dicks L."/>
            <person name="Salminen S."/>
            <person name="Nakagawa J."/>
            <person name="Arita M."/>
            <person name="Endo A."/>
        </authorList>
    </citation>
    <scope>NUCLEOTIDE SEQUENCE [LARGE SCALE GENOMIC DNA]</scope>
    <source>
        <strain evidence="8 11">FF30-6</strain>
    </source>
</reference>
<keyword evidence="7" id="KW-0479">Metal-binding</keyword>
<dbReference type="SUPFAM" id="SSF46785">
    <property type="entry name" value="Winged helix' DNA-binding domain"/>
    <property type="match status" value="1"/>
</dbReference>
<dbReference type="PANTHER" id="PTHR33202:SF8">
    <property type="entry name" value="PEROXIDE-RESPONSIVE REPRESSOR PERR"/>
    <property type="match status" value="1"/>
</dbReference>
<feature type="binding site" evidence="7">
    <location>
        <position position="96"/>
    </location>
    <ligand>
        <name>Zn(2+)</name>
        <dbReference type="ChEBI" id="CHEBI:29105"/>
    </ligand>
</feature>
<comment type="caution">
    <text evidence="9">The sequence shown here is derived from an EMBL/GenBank/DDBJ whole genome shotgun (WGS) entry which is preliminary data.</text>
</comment>
<evidence type="ECO:0000313" key="11">
    <source>
        <dbReference type="Proteomes" id="UP000186588"/>
    </source>
</evidence>
<dbReference type="EMBL" id="JXCZ01000034">
    <property type="protein sequence ID" value="KOY78822.1"/>
    <property type="molecule type" value="Genomic_DNA"/>
</dbReference>
<keyword evidence="3 7" id="KW-0862">Zinc</keyword>
<keyword evidence="5" id="KW-0238">DNA-binding</keyword>
<dbReference type="GO" id="GO:1900376">
    <property type="term" value="P:regulation of secondary metabolite biosynthetic process"/>
    <property type="evidence" value="ECO:0007669"/>
    <property type="project" value="TreeGrafter"/>
</dbReference>
<dbReference type="GO" id="GO:0045892">
    <property type="term" value="P:negative regulation of DNA-templated transcription"/>
    <property type="evidence" value="ECO:0007669"/>
    <property type="project" value="TreeGrafter"/>
</dbReference>
<dbReference type="InterPro" id="IPR036390">
    <property type="entry name" value="WH_DNA-bd_sf"/>
</dbReference>
<dbReference type="InterPro" id="IPR002481">
    <property type="entry name" value="FUR"/>
</dbReference>
<feature type="binding site" evidence="7">
    <location>
        <position position="143"/>
    </location>
    <ligand>
        <name>Zn(2+)</name>
        <dbReference type="ChEBI" id="CHEBI:29105"/>
    </ligand>
</feature>